<feature type="compositionally biased region" description="Polar residues" evidence="2">
    <location>
        <begin position="1345"/>
        <end position="1357"/>
    </location>
</feature>
<name>A0A2B7Y1T0_9EURO</name>
<feature type="coiled-coil region" evidence="1">
    <location>
        <begin position="306"/>
        <end position="351"/>
    </location>
</feature>
<gene>
    <name evidence="3" type="ORF">AJ79_02683</name>
</gene>
<feature type="region of interest" description="Disordered" evidence="2">
    <location>
        <begin position="1215"/>
        <end position="1403"/>
    </location>
</feature>
<feature type="region of interest" description="Disordered" evidence="2">
    <location>
        <begin position="1"/>
        <end position="24"/>
    </location>
</feature>
<organism evidence="3 4">
    <name type="scientific">Helicocarpus griseus UAMH5409</name>
    <dbReference type="NCBI Taxonomy" id="1447875"/>
    <lineage>
        <taxon>Eukaryota</taxon>
        <taxon>Fungi</taxon>
        <taxon>Dikarya</taxon>
        <taxon>Ascomycota</taxon>
        <taxon>Pezizomycotina</taxon>
        <taxon>Eurotiomycetes</taxon>
        <taxon>Eurotiomycetidae</taxon>
        <taxon>Onygenales</taxon>
        <taxon>Ajellomycetaceae</taxon>
        <taxon>Helicocarpus</taxon>
    </lineage>
</organism>
<feature type="compositionally biased region" description="Polar residues" evidence="2">
    <location>
        <begin position="1304"/>
        <end position="1316"/>
    </location>
</feature>
<feature type="coiled-coil region" evidence="1">
    <location>
        <begin position="603"/>
        <end position="651"/>
    </location>
</feature>
<protein>
    <submittedName>
        <fullName evidence="3">Uncharacterized protein</fullName>
    </submittedName>
</protein>
<feature type="coiled-coil region" evidence="1">
    <location>
        <begin position="778"/>
        <end position="1010"/>
    </location>
</feature>
<evidence type="ECO:0000256" key="1">
    <source>
        <dbReference type="SAM" id="Coils"/>
    </source>
</evidence>
<reference evidence="3 4" key="1">
    <citation type="submission" date="2017-10" db="EMBL/GenBank/DDBJ databases">
        <title>Comparative genomics in systemic dimorphic fungi from Ajellomycetaceae.</title>
        <authorList>
            <person name="Munoz J.F."/>
            <person name="Mcewen J.G."/>
            <person name="Clay O.K."/>
            <person name="Cuomo C.A."/>
        </authorList>
    </citation>
    <scope>NUCLEOTIDE SEQUENCE [LARGE SCALE GENOMIC DNA]</scope>
    <source>
        <strain evidence="3 4">UAMH5409</strain>
    </source>
</reference>
<keyword evidence="4" id="KW-1185">Reference proteome</keyword>
<proteinExistence type="predicted"/>
<dbReference type="PANTHER" id="PTHR45615">
    <property type="entry name" value="MYOSIN HEAVY CHAIN, NON-MUSCLE"/>
    <property type="match status" value="1"/>
</dbReference>
<feature type="compositionally biased region" description="Basic and acidic residues" evidence="2">
    <location>
        <begin position="1223"/>
        <end position="1235"/>
    </location>
</feature>
<dbReference type="STRING" id="1447875.A0A2B7Y1T0"/>
<feature type="compositionally biased region" description="Polar residues" evidence="2">
    <location>
        <begin position="1073"/>
        <end position="1087"/>
    </location>
</feature>
<feature type="coiled-coil region" evidence="1">
    <location>
        <begin position="390"/>
        <end position="417"/>
    </location>
</feature>
<feature type="region of interest" description="Disordered" evidence="2">
    <location>
        <begin position="84"/>
        <end position="291"/>
    </location>
</feature>
<evidence type="ECO:0000313" key="3">
    <source>
        <dbReference type="EMBL" id="PGH15003.1"/>
    </source>
</evidence>
<evidence type="ECO:0000313" key="4">
    <source>
        <dbReference type="Proteomes" id="UP000223968"/>
    </source>
</evidence>
<keyword evidence="1" id="KW-0175">Coiled coil</keyword>
<accession>A0A2B7Y1T0</accession>
<evidence type="ECO:0000256" key="2">
    <source>
        <dbReference type="SAM" id="MobiDB-lite"/>
    </source>
</evidence>
<dbReference type="OrthoDB" id="4201669at2759"/>
<feature type="region of interest" description="Disordered" evidence="2">
    <location>
        <begin position="1038"/>
        <end position="1087"/>
    </location>
</feature>
<dbReference type="PANTHER" id="PTHR45615:SF80">
    <property type="entry name" value="GRIP DOMAIN-CONTAINING PROTEIN"/>
    <property type="match status" value="1"/>
</dbReference>
<dbReference type="Proteomes" id="UP000223968">
    <property type="component" value="Unassembled WGS sequence"/>
</dbReference>
<feature type="compositionally biased region" description="Low complexity" evidence="2">
    <location>
        <begin position="222"/>
        <end position="241"/>
    </location>
</feature>
<feature type="compositionally biased region" description="Polar residues" evidence="2">
    <location>
        <begin position="102"/>
        <end position="136"/>
    </location>
</feature>
<feature type="coiled-coil region" evidence="1">
    <location>
        <begin position="692"/>
        <end position="740"/>
    </location>
</feature>
<sequence>MASNSHASSAEGYGKVDASFSQNVPTDEIGLSPATKKILEKCAVPVTPVILNKEFRSGPSLITRPSDCGIETGGFDFHFAKPKLPTPNFTSRSKSKPVAGASTRTDTSGLDASTPTSIDRQGPQMTHLPSRTTPTQTKDDDHGGSKAPLRISQDVSAPETSIRVEANIPRISQEDNGVPETENREVDAQPEAAPEQGCDLSDHSNYVKAQGDLNKTAESDPRTSPSRGRSRSSGVSISISPHPHPKVARPQPKQTPKSKISKRPKLPTPGSNGTAAKIPQRKENPFATQPSEEDLFYMLIHKLKKRDEMEAETNAMKERMESEMLELTQANDNLRCKLEEAEIVRRKQQEQINSRNAVVERWKAKFNKFRTFVTSVGNDFEVLRKEGHALKSAQNCLAEEKQHIREALKQMNKNTDQLGTRWSQHRATIMAVKDEVSSMEKSVLVATTKAADTDKLVAMERNRATTLENYIKNYSSKHQKQAAEIQQTQSQAMLKIDEIQKRLEGGWDSLLVSIKKEVETGFASCLSLLESLSQKKTVEPQDLDKMDNAIRELFTQLQSSIDVSTKKMEVALDLQTDHGNRVSVHLTELEAAVNSAASVVSQLAEARQLNGSLQEKLKTTETSLADVAADRDKLKSQEAALQRHIGDLEIEISTLQKDETEITQFKEAEMSSELQIQLEATSAALTQVTDGIRTKEIEMQEIQLKLAETTQKLMDAERRVEELENEKLSIQDKAQRTEQRVREELTRANLAAKDQNRAWFEQERHKLKREKLLADTGAQKTAEQLAATKRLLQEVEKSKDELVARVNKQQVEIDNLQFAAEKKDSEAATEMVKIKELRETVVQELQAARDQLEIVTKEKEELKSELRELRISLEHQQEQESLQEALDVLQYEIAEKDMSILSLKEELSKFEENTKKVTSLQQEVLDKSADIAALRESMDEMTTANTELEDALKQKIDELVTTEQKLEESEKTAVEISQIKRDAEQRDNELSQLRSQIEDANRHFENAENVLKQSGVLVGGESLRDCLDTLESRLKSVVGGAGSAQGPGHAESDLIIPLRTSSKRQGAGRKRTMSSTHAEWTGPSSGSREYRITEIGYRTQSIRENLCPLKTPSSRRRDVKLMPTTSVPRIRPFSEFQYDTTLKHQTSPMSELTDLNAFFPSTPLDTKDHGLAPIHTAEVKKLSQDAEVFPLSRQIAPSNGAPGISISNAVDDVMAASRHKKQPHEPHENIGRSSDRGTAAAPRGNGTANSSRDGNKLRTPPKKTSSLKRKDMSEDELQVIGRATGYQKPPEKLPRKGILKDTTKQASTMEMNSIQTPRHEDRSEKPTGIGSTVTFRRPARKSKYFNATTSPTASITSRGGRCGSVASKSTTPAAGTRERPRRGRRGSPKNLQHKTGSDGIEYW</sequence>
<dbReference type="EMBL" id="PDNB01000029">
    <property type="protein sequence ID" value="PGH15003.1"/>
    <property type="molecule type" value="Genomic_DNA"/>
</dbReference>
<comment type="caution">
    <text evidence="3">The sequence shown here is derived from an EMBL/GenBank/DDBJ whole genome shotgun (WGS) entry which is preliminary data.</text>
</comment>
<feature type="compositionally biased region" description="Basic and acidic residues" evidence="2">
    <location>
        <begin position="1289"/>
        <end position="1303"/>
    </location>
</feature>